<dbReference type="EMBL" id="CAXDID020000026">
    <property type="protein sequence ID" value="CAL5990793.1"/>
    <property type="molecule type" value="Genomic_DNA"/>
</dbReference>
<organism evidence="1 2">
    <name type="scientific">Hexamita inflata</name>
    <dbReference type="NCBI Taxonomy" id="28002"/>
    <lineage>
        <taxon>Eukaryota</taxon>
        <taxon>Metamonada</taxon>
        <taxon>Diplomonadida</taxon>
        <taxon>Hexamitidae</taxon>
        <taxon>Hexamitinae</taxon>
        <taxon>Hexamita</taxon>
    </lineage>
</organism>
<name>A0ABP1HBR6_9EUKA</name>
<keyword evidence="2" id="KW-1185">Reference proteome</keyword>
<evidence type="ECO:0000313" key="1">
    <source>
        <dbReference type="EMBL" id="CAL5990793.1"/>
    </source>
</evidence>
<comment type="caution">
    <text evidence="1">The sequence shown here is derived from an EMBL/GenBank/DDBJ whole genome shotgun (WGS) entry which is preliminary data.</text>
</comment>
<sequence>MKRRATGSIFYCSSSVEKKRLKDGGDTIRFWMQLEFQELRWQLVLQAKSILLKEIKQKKRKQTIIGTLKLKLVQNLNLKIKENCYQIINRIINNLTKNDQQTNKMNSTLIQTVLNQRIIYSSLYYYIHFKQQTQNSYLLFRHIVSHS</sequence>
<reference evidence="1 2" key="1">
    <citation type="submission" date="2024-07" db="EMBL/GenBank/DDBJ databases">
        <authorList>
            <person name="Akdeniz Z."/>
        </authorList>
    </citation>
    <scope>NUCLEOTIDE SEQUENCE [LARGE SCALE GENOMIC DNA]</scope>
</reference>
<protein>
    <submittedName>
        <fullName evidence="1">Hypothetical_protein</fullName>
    </submittedName>
</protein>
<evidence type="ECO:0000313" key="2">
    <source>
        <dbReference type="Proteomes" id="UP001642409"/>
    </source>
</evidence>
<dbReference type="Proteomes" id="UP001642409">
    <property type="component" value="Unassembled WGS sequence"/>
</dbReference>
<gene>
    <name evidence="1" type="ORF">HINF_LOCUS11625</name>
</gene>
<proteinExistence type="predicted"/>
<accession>A0ABP1HBR6</accession>